<evidence type="ECO:0000313" key="3">
    <source>
        <dbReference type="Proteomes" id="UP000380386"/>
    </source>
</evidence>
<accession>A0A5P0ZFB3</accession>
<dbReference type="SUPFAM" id="SSF53474">
    <property type="entry name" value="alpha/beta-Hydrolases"/>
    <property type="match status" value="1"/>
</dbReference>
<evidence type="ECO:0000259" key="1">
    <source>
        <dbReference type="Pfam" id="PF12146"/>
    </source>
</evidence>
<dbReference type="PANTHER" id="PTHR11614">
    <property type="entry name" value="PHOSPHOLIPASE-RELATED"/>
    <property type="match status" value="1"/>
</dbReference>
<dbReference type="Proteomes" id="UP000380386">
    <property type="component" value="Unassembled WGS sequence"/>
</dbReference>
<reference evidence="2 3" key="1">
    <citation type="journal article" date="2019" name="Syst. Appl. Microbiol.">
        <title>Polyphasic characterization of two novel Lactobacillus spp. isolated from blown salami packages: Description of Lactobacillus halodurans sp. nov. and Lactobacillus salsicarnum sp. nov.</title>
        <authorList>
            <person name="Schuster J.A."/>
            <person name="Klingl A."/>
            <person name="Vogel R.F."/>
            <person name="Ehrmann M.A."/>
        </authorList>
    </citation>
    <scope>NUCLEOTIDE SEQUENCE [LARGE SCALE GENOMIC DNA]</scope>
    <source>
        <strain evidence="2 3">TMW 1.2118</strain>
    </source>
</reference>
<sequence length="275" mass="31174">MDFIDNNFSRHSEEMIESSTKGLNLFEQTDKADYPFANIVIVHGLAEHSGRYDTITSFLQKNNFNVFRYDQRGHGKSEGKRGHLTSVNNLPDDCKIVIDMAKSQFPNLPTFLLGHSMGGHTVLKVATNYPGIVDGIVATDPLSISFTDKIDGDPEKYLPNQLGKGVNTDPRVTAKYNNDPMNLKEFTVGLMNTLMDSAADLKQDLDKVVDPILLLHGEADGLIPVSDSLEIYQKFSSKDKEIHVYPFLMHEILNEPSRKWEIYQEILNWLNKHRY</sequence>
<protein>
    <submittedName>
        <fullName evidence="2">Alpha/beta hydrolase</fullName>
    </submittedName>
</protein>
<evidence type="ECO:0000313" key="2">
    <source>
        <dbReference type="EMBL" id="MQS51747.1"/>
    </source>
</evidence>
<dbReference type="Pfam" id="PF12146">
    <property type="entry name" value="Hydrolase_4"/>
    <property type="match status" value="1"/>
</dbReference>
<name>A0A5P0ZFB3_9LACO</name>
<dbReference type="GO" id="GO:0016787">
    <property type="term" value="F:hydrolase activity"/>
    <property type="evidence" value="ECO:0007669"/>
    <property type="project" value="UniProtKB-KW"/>
</dbReference>
<organism evidence="2 3">
    <name type="scientific">Companilactobacillus mishanensis</name>
    <dbReference type="NCBI Taxonomy" id="2486008"/>
    <lineage>
        <taxon>Bacteria</taxon>
        <taxon>Bacillati</taxon>
        <taxon>Bacillota</taxon>
        <taxon>Bacilli</taxon>
        <taxon>Lactobacillales</taxon>
        <taxon>Lactobacillaceae</taxon>
        <taxon>Companilactobacillus</taxon>
    </lineage>
</organism>
<proteinExistence type="predicted"/>
<gene>
    <name evidence="2" type="ORF">FHL02_01805</name>
</gene>
<dbReference type="InterPro" id="IPR051044">
    <property type="entry name" value="MAG_DAG_Lipase"/>
</dbReference>
<dbReference type="EMBL" id="VDFM01000001">
    <property type="protein sequence ID" value="MQS51747.1"/>
    <property type="molecule type" value="Genomic_DNA"/>
</dbReference>
<feature type="domain" description="Serine aminopeptidase S33" evidence="1">
    <location>
        <begin position="35"/>
        <end position="256"/>
    </location>
</feature>
<dbReference type="RefSeq" id="WP_153381863.1">
    <property type="nucleotide sequence ID" value="NZ_VDFM01000001.1"/>
</dbReference>
<dbReference type="Gene3D" id="3.40.50.1820">
    <property type="entry name" value="alpha/beta hydrolase"/>
    <property type="match status" value="1"/>
</dbReference>
<dbReference type="OrthoDB" id="9806902at2"/>
<keyword evidence="2" id="KW-0378">Hydrolase</keyword>
<comment type="caution">
    <text evidence="2">The sequence shown here is derived from an EMBL/GenBank/DDBJ whole genome shotgun (WGS) entry which is preliminary data.</text>
</comment>
<dbReference type="AlphaFoldDB" id="A0A5P0ZFB3"/>
<dbReference type="InterPro" id="IPR022742">
    <property type="entry name" value="Hydrolase_4"/>
</dbReference>
<dbReference type="InterPro" id="IPR029058">
    <property type="entry name" value="AB_hydrolase_fold"/>
</dbReference>